<dbReference type="SUPFAM" id="SSF51045">
    <property type="entry name" value="WW domain"/>
    <property type="match status" value="1"/>
</dbReference>
<dbReference type="CDD" id="cd00201">
    <property type="entry name" value="WW"/>
    <property type="match status" value="1"/>
</dbReference>
<dbReference type="InterPro" id="IPR036020">
    <property type="entry name" value="WW_dom_sf"/>
</dbReference>
<dbReference type="Gene3D" id="2.20.70.10">
    <property type="match status" value="1"/>
</dbReference>
<name>A0A8J4FKM0_9CHLO</name>
<feature type="compositionally biased region" description="Basic and acidic residues" evidence="1">
    <location>
        <begin position="291"/>
        <end position="311"/>
    </location>
</feature>
<evidence type="ECO:0000256" key="1">
    <source>
        <dbReference type="SAM" id="MobiDB-lite"/>
    </source>
</evidence>
<dbReference type="SMART" id="SM00456">
    <property type="entry name" value="WW"/>
    <property type="match status" value="1"/>
</dbReference>
<accession>A0A8J4FKM0</accession>
<sequence>MEHNSPHTQTVLPAGWACAFDQSSGHWYYYNQSTGATSWIPPQPDGMVTSAPQTSAAQASAVTASSATITAAATTSATQALASVKTAPVATSPQTSPGAGNSAAARDTCSGSGWYYRDRGGLLHGPFQQEHLRAWRAFLPMDLLVWYVEIQPPRQQLQNDGQSARERGQLLTGDAEVREGCSGDQQQQQQRETVMEKADPTRADVVVEGAGAQRSNGSAGGGGNGEGDLAAAVHSGKLQRDMAAGTLGLCDYGDAEEADDYTKEEHDRASGDEENGAAASDLNPPAKRARHDSTSRGSEDARTIHGSERLPSRSPSPGPEAAATEVAEGEPDGPAGRPGGIEPSSAEEAIACGLPGIELAELLGDGQLLADWRRRFPGNRPPGTAPPASVHDQWLRAAAAAAAAAHAYGGAAHHPHYGTTHAHYGQQHYYAEAAARNDGDAARRPRTREESMLEYAEAVLAGLPPDDEAVVLARQAAAAGKSLAEVVNFSWGASMSASGPSTGQQQDVLYGAAAAQQPSSLDDYGVPTEYVRDPRSGRLTAVGCDAGSAAQSVARALYGEYGGWVNPDQIEDYLAKAKRWRQEQLPALWARKKLKEQREARAKKAARAAGL</sequence>
<dbReference type="Pfam" id="PF00397">
    <property type="entry name" value="WW"/>
    <property type="match status" value="1"/>
</dbReference>
<organism evidence="2 3">
    <name type="scientific">Volvox reticuliferus</name>
    <dbReference type="NCBI Taxonomy" id="1737510"/>
    <lineage>
        <taxon>Eukaryota</taxon>
        <taxon>Viridiplantae</taxon>
        <taxon>Chlorophyta</taxon>
        <taxon>core chlorophytes</taxon>
        <taxon>Chlorophyceae</taxon>
        <taxon>CS clade</taxon>
        <taxon>Chlamydomonadales</taxon>
        <taxon>Volvocaceae</taxon>
        <taxon>Volvox</taxon>
    </lineage>
</organism>
<dbReference type="InterPro" id="IPR035445">
    <property type="entry name" value="GYF-like_dom_sf"/>
</dbReference>
<comment type="caution">
    <text evidence="2">The sequence shown here is derived from an EMBL/GenBank/DDBJ whole genome shotgun (WGS) entry which is preliminary data.</text>
</comment>
<proteinExistence type="predicted"/>
<protein>
    <submittedName>
        <fullName evidence="2">Uncharacterized protein</fullName>
    </submittedName>
</protein>
<evidence type="ECO:0000313" key="3">
    <source>
        <dbReference type="Proteomes" id="UP000722791"/>
    </source>
</evidence>
<evidence type="ECO:0000313" key="2">
    <source>
        <dbReference type="EMBL" id="GIM02561.1"/>
    </source>
</evidence>
<dbReference type="EMBL" id="BNCQ01000012">
    <property type="protein sequence ID" value="GIM02561.1"/>
    <property type="molecule type" value="Genomic_DNA"/>
</dbReference>
<dbReference type="InterPro" id="IPR001202">
    <property type="entry name" value="WW_dom"/>
</dbReference>
<feature type="region of interest" description="Disordered" evidence="1">
    <location>
        <begin position="88"/>
        <end position="107"/>
    </location>
</feature>
<dbReference type="Proteomes" id="UP000722791">
    <property type="component" value="Unassembled WGS sequence"/>
</dbReference>
<dbReference type="PROSITE" id="PS01159">
    <property type="entry name" value="WW_DOMAIN_1"/>
    <property type="match status" value="1"/>
</dbReference>
<reference evidence="2" key="1">
    <citation type="journal article" date="2021" name="Proc. Natl. Acad. Sci. U.S.A.">
        <title>Three genomes in the algal genus Volvox reveal the fate of a haploid sex-determining region after a transition to homothallism.</title>
        <authorList>
            <person name="Yamamoto K."/>
            <person name="Hamaji T."/>
            <person name="Kawai-Toyooka H."/>
            <person name="Matsuzaki R."/>
            <person name="Takahashi F."/>
            <person name="Nishimura Y."/>
            <person name="Kawachi M."/>
            <person name="Noguchi H."/>
            <person name="Minakuchi Y."/>
            <person name="Umen J.G."/>
            <person name="Toyoda A."/>
            <person name="Nozaki H."/>
        </authorList>
    </citation>
    <scope>NUCLEOTIDE SEQUENCE</scope>
    <source>
        <strain evidence="2">NIES-3785</strain>
    </source>
</reference>
<feature type="compositionally biased region" description="Basic and acidic residues" evidence="1">
    <location>
        <begin position="260"/>
        <end position="271"/>
    </location>
</feature>
<dbReference type="AlphaFoldDB" id="A0A8J4FKM0"/>
<dbReference type="PROSITE" id="PS50020">
    <property type="entry name" value="WW_DOMAIN_2"/>
    <property type="match status" value="1"/>
</dbReference>
<feature type="region of interest" description="Disordered" evidence="1">
    <location>
        <begin position="176"/>
        <end position="200"/>
    </location>
</feature>
<feature type="region of interest" description="Disordered" evidence="1">
    <location>
        <begin position="258"/>
        <end position="344"/>
    </location>
</feature>
<dbReference type="Gene3D" id="3.30.1490.40">
    <property type="match status" value="1"/>
</dbReference>
<gene>
    <name evidence="2" type="ORF">Vretimale_7401</name>
</gene>
<dbReference type="SUPFAM" id="SSF55277">
    <property type="entry name" value="GYF domain"/>
    <property type="match status" value="1"/>
</dbReference>
<feature type="compositionally biased region" description="Polar residues" evidence="1">
    <location>
        <begin position="89"/>
        <end position="99"/>
    </location>
</feature>
<dbReference type="OrthoDB" id="549287at2759"/>